<dbReference type="InterPro" id="IPR016024">
    <property type="entry name" value="ARM-type_fold"/>
</dbReference>
<evidence type="ECO:0000313" key="6">
    <source>
        <dbReference type="Proteomes" id="UP000054498"/>
    </source>
</evidence>
<sequence length="449" mass="47369">MFRGLYGGAPEASFHLELEYGPPDEPGAPPSPPARASASGAAYTPHPPPPGPRLDIDWSQSDEEAAVTGRLARAAAALVAAHASERVSVTLSAAPPPDPAPSSAGGAVVLASEFQEPPAPRLELRLSYTRTAPVLRALTFKRTSGSGAASESLVTALLRQLDTSTARRLKLCEGLGWAAAAWGVEPRRWGALRGLSLSGCGLASLPPVVGDLPRIKVLRLSNNKLTALPAEIGRLSELELLAADNNLLSAVPADLHYCRALRELDLSNNRIAKLLFDLRTLGRLESLQLYGNPLEYLPELTPATALRSLSLANVRILSDAAFSRFEVELAAPATTSYSAIVLGVAPHKLTPLFGLIFKRSTIQHPLLAGALARLCEDPSNLELLAREDVALQQLVAMAISDDARVMRHACAMLCALGAVGDASSRLVRANAIRAVCVLVGSDDKSDAQS</sequence>
<protein>
    <submittedName>
        <fullName evidence="5">Uncharacterized protein</fullName>
    </submittedName>
</protein>
<dbReference type="Pfam" id="PF13855">
    <property type="entry name" value="LRR_8"/>
    <property type="match status" value="1"/>
</dbReference>
<accession>A0A0D2LQ37</accession>
<dbReference type="InterPro" id="IPR003591">
    <property type="entry name" value="Leu-rich_rpt_typical-subtyp"/>
</dbReference>
<dbReference type="GO" id="GO:0005930">
    <property type="term" value="C:axoneme"/>
    <property type="evidence" value="ECO:0007669"/>
    <property type="project" value="UniProtKB-SubCell"/>
</dbReference>
<dbReference type="AlphaFoldDB" id="A0A0D2LQ37"/>
<dbReference type="SUPFAM" id="SSF52058">
    <property type="entry name" value="L domain-like"/>
    <property type="match status" value="1"/>
</dbReference>
<gene>
    <name evidence="5" type="ORF">MNEG_14103</name>
</gene>
<dbReference type="Proteomes" id="UP000054498">
    <property type="component" value="Unassembled WGS sequence"/>
</dbReference>
<evidence type="ECO:0000256" key="1">
    <source>
        <dbReference type="ARBA" id="ARBA00004430"/>
    </source>
</evidence>
<comment type="subcellular location">
    <subcellularLocation>
        <location evidence="1">Cytoplasm</location>
        <location evidence="1">Cytoskeleton</location>
        <location evidence="1">Cilium axoneme</location>
    </subcellularLocation>
</comment>
<name>A0A0D2LQ37_9CHLO</name>
<dbReference type="OrthoDB" id="630895at2759"/>
<dbReference type="STRING" id="145388.A0A0D2LQ37"/>
<organism evidence="5 6">
    <name type="scientific">Monoraphidium neglectum</name>
    <dbReference type="NCBI Taxonomy" id="145388"/>
    <lineage>
        <taxon>Eukaryota</taxon>
        <taxon>Viridiplantae</taxon>
        <taxon>Chlorophyta</taxon>
        <taxon>core chlorophytes</taxon>
        <taxon>Chlorophyceae</taxon>
        <taxon>CS clade</taxon>
        <taxon>Sphaeropleales</taxon>
        <taxon>Selenastraceae</taxon>
        <taxon>Monoraphidium</taxon>
    </lineage>
</organism>
<reference evidence="5 6" key="1">
    <citation type="journal article" date="2013" name="BMC Genomics">
        <title>Reconstruction of the lipid metabolism for the microalga Monoraphidium neglectum from its genome sequence reveals characteristics suitable for biofuel production.</title>
        <authorList>
            <person name="Bogen C."/>
            <person name="Al-Dilaimi A."/>
            <person name="Albersmeier A."/>
            <person name="Wichmann J."/>
            <person name="Grundmann M."/>
            <person name="Rupp O."/>
            <person name="Lauersen K.J."/>
            <person name="Blifernez-Klassen O."/>
            <person name="Kalinowski J."/>
            <person name="Goesmann A."/>
            <person name="Mussgnug J.H."/>
            <person name="Kruse O."/>
        </authorList>
    </citation>
    <scope>NUCLEOTIDE SEQUENCE [LARGE SCALE GENOMIC DNA]</scope>
    <source>
        <strain evidence="5 6">SAG 48.87</strain>
    </source>
</reference>
<evidence type="ECO:0000256" key="4">
    <source>
        <dbReference type="SAM" id="MobiDB-lite"/>
    </source>
</evidence>
<dbReference type="PROSITE" id="PS51450">
    <property type="entry name" value="LRR"/>
    <property type="match status" value="1"/>
</dbReference>
<dbReference type="SMART" id="SM00369">
    <property type="entry name" value="LRR_TYP"/>
    <property type="match status" value="3"/>
</dbReference>
<dbReference type="KEGG" id="mng:MNEG_14103"/>
<proteinExistence type="predicted"/>
<evidence type="ECO:0000256" key="2">
    <source>
        <dbReference type="ARBA" id="ARBA00022614"/>
    </source>
</evidence>
<evidence type="ECO:0000256" key="3">
    <source>
        <dbReference type="ARBA" id="ARBA00022737"/>
    </source>
</evidence>
<keyword evidence="6" id="KW-1185">Reference proteome</keyword>
<feature type="region of interest" description="Disordered" evidence="4">
    <location>
        <begin position="15"/>
        <end position="62"/>
    </location>
</feature>
<dbReference type="GeneID" id="25731632"/>
<dbReference type="PANTHER" id="PTHR48051">
    <property type="match status" value="1"/>
</dbReference>
<dbReference type="PANTHER" id="PTHR48051:SF1">
    <property type="entry name" value="RAS SUPPRESSOR PROTEIN 1"/>
    <property type="match status" value="1"/>
</dbReference>
<evidence type="ECO:0000313" key="5">
    <source>
        <dbReference type="EMBL" id="KIY93859.1"/>
    </source>
</evidence>
<dbReference type="InterPro" id="IPR032675">
    <property type="entry name" value="LRR_dom_sf"/>
</dbReference>
<dbReference type="RefSeq" id="XP_013892879.1">
    <property type="nucleotide sequence ID" value="XM_014037425.1"/>
</dbReference>
<dbReference type="InterPro" id="IPR001611">
    <property type="entry name" value="Leu-rich_rpt"/>
</dbReference>
<keyword evidence="2" id="KW-0433">Leucine-rich repeat</keyword>
<dbReference type="InterPro" id="IPR011989">
    <property type="entry name" value="ARM-like"/>
</dbReference>
<dbReference type="EMBL" id="KK104475">
    <property type="protein sequence ID" value="KIY93859.1"/>
    <property type="molecule type" value="Genomic_DNA"/>
</dbReference>
<dbReference type="InterPro" id="IPR050216">
    <property type="entry name" value="LRR_domain-containing"/>
</dbReference>
<dbReference type="Gene3D" id="3.80.10.10">
    <property type="entry name" value="Ribonuclease Inhibitor"/>
    <property type="match status" value="1"/>
</dbReference>
<keyword evidence="3" id="KW-0677">Repeat</keyword>
<dbReference type="SMART" id="SM00364">
    <property type="entry name" value="LRR_BAC"/>
    <property type="match status" value="3"/>
</dbReference>
<feature type="compositionally biased region" description="Pro residues" evidence="4">
    <location>
        <begin position="23"/>
        <end position="33"/>
    </location>
</feature>
<dbReference type="SUPFAM" id="SSF48371">
    <property type="entry name" value="ARM repeat"/>
    <property type="match status" value="1"/>
</dbReference>
<dbReference type="Gene3D" id="1.25.10.10">
    <property type="entry name" value="Leucine-rich Repeat Variant"/>
    <property type="match status" value="1"/>
</dbReference>